<dbReference type="InterPro" id="IPR011009">
    <property type="entry name" value="Kinase-like_dom_sf"/>
</dbReference>
<dbReference type="PROSITE" id="PS50011">
    <property type="entry name" value="PROTEIN_KINASE_DOM"/>
    <property type="match status" value="1"/>
</dbReference>
<dbReference type="InterPro" id="IPR024788">
    <property type="entry name" value="Malectin-like_Carb-bd_dom"/>
</dbReference>
<dbReference type="FunFam" id="2.60.120.430:FF:000003">
    <property type="entry name" value="FERONIA receptor-like kinase"/>
    <property type="match status" value="1"/>
</dbReference>
<evidence type="ECO:0000256" key="1">
    <source>
        <dbReference type="ARBA" id="ARBA00004479"/>
    </source>
</evidence>
<comment type="subcellular location">
    <subcellularLocation>
        <location evidence="1">Membrane</location>
        <topology evidence="1">Single-pass type I membrane protein</topology>
    </subcellularLocation>
</comment>
<keyword evidence="10 14" id="KW-0472">Membrane</keyword>
<feature type="region of interest" description="Disordered" evidence="13">
    <location>
        <begin position="810"/>
        <end position="891"/>
    </location>
</feature>
<organism evidence="17 18">
    <name type="scientific">Hibiscus trionum</name>
    <name type="common">Flower of an hour</name>
    <dbReference type="NCBI Taxonomy" id="183268"/>
    <lineage>
        <taxon>Eukaryota</taxon>
        <taxon>Viridiplantae</taxon>
        <taxon>Streptophyta</taxon>
        <taxon>Embryophyta</taxon>
        <taxon>Tracheophyta</taxon>
        <taxon>Spermatophyta</taxon>
        <taxon>Magnoliopsida</taxon>
        <taxon>eudicotyledons</taxon>
        <taxon>Gunneridae</taxon>
        <taxon>Pentapetalae</taxon>
        <taxon>rosids</taxon>
        <taxon>malvids</taxon>
        <taxon>Malvales</taxon>
        <taxon>Malvaceae</taxon>
        <taxon>Malvoideae</taxon>
        <taxon>Hibiscus</taxon>
    </lineage>
</organism>
<keyword evidence="5 15" id="KW-0732">Signal</keyword>
<evidence type="ECO:0000256" key="12">
    <source>
        <dbReference type="PROSITE-ProRule" id="PRU10141"/>
    </source>
</evidence>
<dbReference type="FunFam" id="1.10.510.10:FF:000252">
    <property type="entry name" value="Receptor-like protein kinase FERONIA"/>
    <property type="match status" value="1"/>
</dbReference>
<keyword evidence="9 14" id="KW-1133">Transmembrane helix</keyword>
<dbReference type="EMBL" id="BSYR01000004">
    <property type="protein sequence ID" value="GMI66226.1"/>
    <property type="molecule type" value="Genomic_DNA"/>
</dbReference>
<evidence type="ECO:0000256" key="10">
    <source>
        <dbReference type="ARBA" id="ARBA00023136"/>
    </source>
</evidence>
<keyword evidence="11" id="KW-0325">Glycoprotein</keyword>
<feature type="compositionally biased region" description="Pro residues" evidence="13">
    <location>
        <begin position="419"/>
        <end position="429"/>
    </location>
</feature>
<dbReference type="Pfam" id="PF07714">
    <property type="entry name" value="PK_Tyr_Ser-Thr"/>
    <property type="match status" value="1"/>
</dbReference>
<evidence type="ECO:0000256" key="8">
    <source>
        <dbReference type="ARBA" id="ARBA00022840"/>
    </source>
</evidence>
<evidence type="ECO:0000256" key="11">
    <source>
        <dbReference type="ARBA" id="ARBA00023180"/>
    </source>
</evidence>
<dbReference type="InterPro" id="IPR008271">
    <property type="entry name" value="Ser/Thr_kinase_AS"/>
</dbReference>
<keyword evidence="6 12" id="KW-0547">Nucleotide-binding</keyword>
<dbReference type="Pfam" id="PF12819">
    <property type="entry name" value="Malectin_like"/>
    <property type="match status" value="1"/>
</dbReference>
<feature type="domain" description="Protein kinase" evidence="16">
    <location>
        <begin position="525"/>
        <end position="798"/>
    </location>
</feature>
<dbReference type="GO" id="GO:0016020">
    <property type="term" value="C:membrane"/>
    <property type="evidence" value="ECO:0007669"/>
    <property type="project" value="UniProtKB-SubCell"/>
</dbReference>
<evidence type="ECO:0000256" key="4">
    <source>
        <dbReference type="ARBA" id="ARBA00022692"/>
    </source>
</evidence>
<dbReference type="InterPro" id="IPR045272">
    <property type="entry name" value="ANXUR1/2-like"/>
</dbReference>
<dbReference type="SMART" id="SM00220">
    <property type="entry name" value="S_TKc"/>
    <property type="match status" value="1"/>
</dbReference>
<evidence type="ECO:0000256" key="2">
    <source>
        <dbReference type="ARBA" id="ARBA00022527"/>
    </source>
</evidence>
<dbReference type="OrthoDB" id="1720310at2759"/>
<dbReference type="PROSITE" id="PS00107">
    <property type="entry name" value="PROTEIN_KINASE_ATP"/>
    <property type="match status" value="1"/>
</dbReference>
<feature type="signal peptide" evidence="15">
    <location>
        <begin position="1"/>
        <end position="19"/>
    </location>
</feature>
<dbReference type="CDD" id="cd14066">
    <property type="entry name" value="STKc_IRAK"/>
    <property type="match status" value="1"/>
</dbReference>
<protein>
    <submittedName>
        <fullName evidence="17">MEDOS 2</fullName>
    </submittedName>
</protein>
<feature type="compositionally biased region" description="Low complexity" evidence="13">
    <location>
        <begin position="822"/>
        <end position="833"/>
    </location>
</feature>
<dbReference type="FunFam" id="3.30.200.20:FF:000645">
    <property type="entry name" value="Receptor-like protein kinase FERONIA"/>
    <property type="match status" value="1"/>
</dbReference>
<proteinExistence type="predicted"/>
<name>A0A9W7GWP4_HIBTR</name>
<keyword evidence="8 12" id="KW-0067">ATP-binding</keyword>
<dbReference type="PANTHER" id="PTHR34590">
    <property type="entry name" value="OS03G0124300 PROTEIN-RELATED"/>
    <property type="match status" value="1"/>
</dbReference>
<evidence type="ECO:0000313" key="17">
    <source>
        <dbReference type="EMBL" id="GMI66226.1"/>
    </source>
</evidence>
<dbReference type="InterPro" id="IPR000719">
    <property type="entry name" value="Prot_kinase_dom"/>
</dbReference>
<dbReference type="GO" id="GO:0005524">
    <property type="term" value="F:ATP binding"/>
    <property type="evidence" value="ECO:0007669"/>
    <property type="project" value="UniProtKB-UniRule"/>
</dbReference>
<evidence type="ECO:0000256" key="15">
    <source>
        <dbReference type="SAM" id="SignalP"/>
    </source>
</evidence>
<keyword evidence="7" id="KW-0418">Kinase</keyword>
<dbReference type="FunFam" id="2.60.120.430:FF:000007">
    <property type="entry name" value="FERONIA receptor-like kinase"/>
    <property type="match status" value="1"/>
</dbReference>
<feature type="chain" id="PRO_5040754482" evidence="15">
    <location>
        <begin position="20"/>
        <end position="891"/>
    </location>
</feature>
<evidence type="ECO:0000259" key="16">
    <source>
        <dbReference type="PROSITE" id="PS50011"/>
    </source>
</evidence>
<dbReference type="GO" id="GO:0004674">
    <property type="term" value="F:protein serine/threonine kinase activity"/>
    <property type="evidence" value="ECO:0007669"/>
    <property type="project" value="UniProtKB-KW"/>
</dbReference>
<gene>
    <name evidence="17" type="ORF">HRI_000291900</name>
</gene>
<evidence type="ECO:0000256" key="6">
    <source>
        <dbReference type="ARBA" id="ARBA00022741"/>
    </source>
</evidence>
<dbReference type="SUPFAM" id="SSF56112">
    <property type="entry name" value="Protein kinase-like (PK-like)"/>
    <property type="match status" value="1"/>
</dbReference>
<keyword evidence="4 14" id="KW-0812">Transmembrane</keyword>
<dbReference type="InterPro" id="IPR001245">
    <property type="entry name" value="Ser-Thr/Tyr_kinase_cat_dom"/>
</dbReference>
<evidence type="ECO:0000256" key="9">
    <source>
        <dbReference type="ARBA" id="ARBA00022989"/>
    </source>
</evidence>
<feature type="binding site" evidence="12">
    <location>
        <position position="554"/>
    </location>
    <ligand>
        <name>ATP</name>
        <dbReference type="ChEBI" id="CHEBI:30616"/>
    </ligand>
</feature>
<dbReference type="GO" id="GO:0004714">
    <property type="term" value="F:transmembrane receptor protein tyrosine kinase activity"/>
    <property type="evidence" value="ECO:0007669"/>
    <property type="project" value="InterPro"/>
</dbReference>
<evidence type="ECO:0000256" key="7">
    <source>
        <dbReference type="ARBA" id="ARBA00022777"/>
    </source>
</evidence>
<evidence type="ECO:0000256" key="3">
    <source>
        <dbReference type="ARBA" id="ARBA00022679"/>
    </source>
</evidence>
<evidence type="ECO:0000313" key="18">
    <source>
        <dbReference type="Proteomes" id="UP001165190"/>
    </source>
</evidence>
<dbReference type="InterPro" id="IPR017441">
    <property type="entry name" value="Protein_kinase_ATP_BS"/>
</dbReference>
<dbReference type="Gene3D" id="1.10.510.10">
    <property type="entry name" value="Transferase(Phosphotransferase) domain 1"/>
    <property type="match status" value="1"/>
</dbReference>
<comment type="caution">
    <text evidence="17">The sequence shown here is derived from an EMBL/GenBank/DDBJ whole genome shotgun (WGS) entry which is preliminary data.</text>
</comment>
<evidence type="ECO:0000256" key="5">
    <source>
        <dbReference type="ARBA" id="ARBA00022729"/>
    </source>
</evidence>
<feature type="transmembrane region" description="Helical" evidence="14">
    <location>
        <begin position="445"/>
        <end position="468"/>
    </location>
</feature>
<dbReference type="Proteomes" id="UP001165190">
    <property type="component" value="Unassembled WGS sequence"/>
</dbReference>
<evidence type="ECO:0000256" key="14">
    <source>
        <dbReference type="SAM" id="Phobius"/>
    </source>
</evidence>
<accession>A0A9W7GWP4</accession>
<dbReference type="Gene3D" id="2.60.120.430">
    <property type="entry name" value="Galactose-binding lectin"/>
    <property type="match status" value="2"/>
</dbReference>
<dbReference type="PROSITE" id="PS00108">
    <property type="entry name" value="PROTEIN_KINASE_ST"/>
    <property type="match status" value="1"/>
</dbReference>
<keyword evidence="2" id="KW-0723">Serine/threonine-protein kinase</keyword>
<reference evidence="17" key="1">
    <citation type="submission" date="2023-05" db="EMBL/GenBank/DDBJ databases">
        <title>Genome and transcriptome analyses reveal genes involved in the formation of fine ridges on petal epidermal cells in Hibiscus trionum.</title>
        <authorList>
            <person name="Koshimizu S."/>
            <person name="Masuda S."/>
            <person name="Ishii T."/>
            <person name="Shirasu K."/>
            <person name="Hoshino A."/>
            <person name="Arita M."/>
        </authorList>
    </citation>
    <scope>NUCLEOTIDE SEQUENCE</scope>
    <source>
        <strain evidence="17">Hamamatsu line</strain>
    </source>
</reference>
<feature type="region of interest" description="Disordered" evidence="13">
    <location>
        <begin position="416"/>
        <end position="436"/>
    </location>
</feature>
<keyword evidence="18" id="KW-1185">Reference proteome</keyword>
<dbReference type="GO" id="GO:0010038">
    <property type="term" value="P:response to metal ion"/>
    <property type="evidence" value="ECO:0007669"/>
    <property type="project" value="UniProtKB-ARBA"/>
</dbReference>
<dbReference type="Gene3D" id="3.30.200.20">
    <property type="entry name" value="Phosphorylase Kinase, domain 1"/>
    <property type="match status" value="1"/>
</dbReference>
<evidence type="ECO:0000256" key="13">
    <source>
        <dbReference type="SAM" id="MobiDB-lite"/>
    </source>
</evidence>
<dbReference type="AlphaFoldDB" id="A0A9W7GWP4"/>
<keyword evidence="3" id="KW-0808">Transferase</keyword>
<sequence length="891" mass="98762">MLRFIFYLHLLLCVNSAGGSAPYTPTDYILLDCGASSSSWNTQAEDGRKWFTDERSKFAASNSESASFASTASRQDHSVTQVPYMTARVFRDQFTYSFPVSPGLKFLRFYFYPVQYSSFDGTTSFFSVTANNHLLLNNFSASLTLSVEDGQPASLIKEFMVPCFETEKLNVSFSPSPNTWAFVNGIELVSMPKNMYVNHQENSLTLVGYKVPFDIPDATAFETVFRLNVGGKTVGNVDDTGMFRTWLDDSDYIFGGAVGNTPSRGKNVTIKYSEDTPAYIAPAIIYTTSRTMVVDPEINMNFNLTWNFSVDAGFTYLLRLHFCETQLEVTEEGQRVFDIFINNQTAEHSADVIHWSGGNSIPVYRDYALIVPTEAQSKQTLWLALHPSKDVGSKFADAILNGLEIFRLSKSDGSLAVPNPQPEPAPSPTLPSVGRKKKKTSVSPVMVITITVFSALLALCLIICFLIYKRKVKRVKDSAVSVQKSSWGQLPCPSNSTCATSVSLLPSDLCRRFSIIELKEATLNFDDQFIIGSGGFGNVYRGRIDGGSTTVAIKRLDSSSRQGFREFQTELELLSKLRHVNLVSLIGFCDDHGEMILVYEYMHRGTLRDHLYKTKNPPLPWKRRLEICIGAARGLQYLHAGVKHPIIHRDIKSTNILLDENWVAKVSDFGLSRLGPLFQSHVTTVVKGSVGYVDPEYYRRQQLTEKSDVYSFGVVLFEVLCARQSMIPGLPKDQVNLARWARICYARGTLENIVDPNLMGDISPLCLQKFGALAESCVRDEGTARPMMNDVVWGLEFALQVQEATQRDMDMDTGGDEATVMSSSQTSSLVSKGAAGGGTTTSTEDDNEELFSVSGGKVSESRSTISSVGRSDGDRIKSESVFSEFKNDNGR</sequence>
<dbReference type="PANTHER" id="PTHR34590:SF5">
    <property type="entry name" value="OS04G0586500 PROTEIN"/>
    <property type="match status" value="1"/>
</dbReference>